<feature type="compositionally biased region" description="Basic and acidic residues" evidence="1">
    <location>
        <begin position="158"/>
        <end position="179"/>
    </location>
</feature>
<sequence>MHISLSHSVQLHSSIEFILADRAMKTTLVLLLVALVISSEMMTAESFTSGSHGNIPGPYGRAVEKERARRGVSPVEAQKLKALLARRQAEAGRRQYEAGPPGPPAPQWMKMKTTLVLLLVVLVICSEMNTADCRRRGGSRRGKLARGARRPKLSPEAQRMRELYQQRKAAEEERKRQAELARQQQEAEYAEEYEYE</sequence>
<dbReference type="InParanoid" id="C3YQR8"/>
<name>C3YQR8_BRAFL</name>
<evidence type="ECO:0000313" key="2">
    <source>
        <dbReference type="EMBL" id="EEN57424.1"/>
    </source>
</evidence>
<evidence type="ECO:0000256" key="1">
    <source>
        <dbReference type="SAM" id="MobiDB-lite"/>
    </source>
</evidence>
<dbReference type="AlphaFoldDB" id="C3YQR8"/>
<feature type="region of interest" description="Disordered" evidence="1">
    <location>
        <begin position="134"/>
        <end position="196"/>
    </location>
</feature>
<feature type="compositionally biased region" description="Basic residues" evidence="1">
    <location>
        <begin position="136"/>
        <end position="152"/>
    </location>
</feature>
<organism>
    <name type="scientific">Branchiostoma floridae</name>
    <name type="common">Florida lancelet</name>
    <name type="synonym">Amphioxus</name>
    <dbReference type="NCBI Taxonomy" id="7739"/>
    <lineage>
        <taxon>Eukaryota</taxon>
        <taxon>Metazoa</taxon>
        <taxon>Chordata</taxon>
        <taxon>Cephalochordata</taxon>
        <taxon>Leptocardii</taxon>
        <taxon>Amphioxiformes</taxon>
        <taxon>Branchiostomatidae</taxon>
        <taxon>Branchiostoma</taxon>
    </lineage>
</organism>
<reference evidence="2" key="1">
    <citation type="journal article" date="2008" name="Nature">
        <title>The amphioxus genome and the evolution of the chordate karyotype.</title>
        <authorList>
            <consortium name="US DOE Joint Genome Institute (JGI-PGF)"/>
            <person name="Putnam N.H."/>
            <person name="Butts T."/>
            <person name="Ferrier D.E.K."/>
            <person name="Furlong R.F."/>
            <person name="Hellsten U."/>
            <person name="Kawashima T."/>
            <person name="Robinson-Rechavi M."/>
            <person name="Shoguchi E."/>
            <person name="Terry A."/>
            <person name="Yu J.-K."/>
            <person name="Benito-Gutierrez E.L."/>
            <person name="Dubchak I."/>
            <person name="Garcia-Fernandez J."/>
            <person name="Gibson-Brown J.J."/>
            <person name="Grigoriev I.V."/>
            <person name="Horton A.C."/>
            <person name="de Jong P.J."/>
            <person name="Jurka J."/>
            <person name="Kapitonov V.V."/>
            <person name="Kohara Y."/>
            <person name="Kuroki Y."/>
            <person name="Lindquist E."/>
            <person name="Lucas S."/>
            <person name="Osoegawa K."/>
            <person name="Pennacchio L.A."/>
            <person name="Salamov A.A."/>
            <person name="Satou Y."/>
            <person name="Sauka-Spengler T."/>
            <person name="Schmutz J."/>
            <person name="Shin-I T."/>
            <person name="Toyoda A."/>
            <person name="Bronner-Fraser M."/>
            <person name="Fujiyama A."/>
            <person name="Holland L.Z."/>
            <person name="Holland P.W.H."/>
            <person name="Satoh N."/>
            <person name="Rokhsar D.S."/>
        </authorList>
    </citation>
    <scope>NUCLEOTIDE SEQUENCE [LARGE SCALE GENOMIC DNA]</scope>
    <source>
        <strain evidence="2">S238N-H82</strain>
        <tissue evidence="2">Testes</tissue>
    </source>
</reference>
<dbReference type="EMBL" id="GG666543">
    <property type="protein sequence ID" value="EEN57424.1"/>
    <property type="molecule type" value="Genomic_DNA"/>
</dbReference>
<accession>C3YQR8</accession>
<protein>
    <submittedName>
        <fullName evidence="2">Uncharacterized protein</fullName>
    </submittedName>
</protein>
<gene>
    <name evidence="2" type="ORF">BRAFLDRAFT_122821</name>
</gene>
<proteinExistence type="predicted"/>